<keyword evidence="17" id="KW-1185">Reference proteome</keyword>
<comment type="catalytic activity">
    <reaction evidence="10">
        <text>L-seryl-[protein] + ATP = O-phospho-L-seryl-[protein] + ADP + H(+)</text>
        <dbReference type="Rhea" id="RHEA:17989"/>
        <dbReference type="Rhea" id="RHEA-COMP:9863"/>
        <dbReference type="Rhea" id="RHEA-COMP:11604"/>
        <dbReference type="ChEBI" id="CHEBI:15378"/>
        <dbReference type="ChEBI" id="CHEBI:29999"/>
        <dbReference type="ChEBI" id="CHEBI:30616"/>
        <dbReference type="ChEBI" id="CHEBI:83421"/>
        <dbReference type="ChEBI" id="CHEBI:456216"/>
        <dbReference type="EC" id="2.7.12.2"/>
    </reaction>
</comment>
<evidence type="ECO:0000256" key="15">
    <source>
        <dbReference type="SAM" id="MobiDB-lite"/>
    </source>
</evidence>
<dbReference type="PROSITE" id="PS00107">
    <property type="entry name" value="PROTEIN_KINASE_ATP"/>
    <property type="match status" value="1"/>
</dbReference>
<dbReference type="GO" id="GO:0006950">
    <property type="term" value="P:response to stress"/>
    <property type="evidence" value="ECO:0007669"/>
    <property type="project" value="UniProtKB-ARBA"/>
</dbReference>
<evidence type="ECO:0000256" key="7">
    <source>
        <dbReference type="ARBA" id="ARBA00023137"/>
    </source>
</evidence>
<dbReference type="InterPro" id="IPR052468">
    <property type="entry name" value="Dual_spec_MAPK_kinase"/>
</dbReference>
<dbReference type="SUPFAM" id="SSF56112">
    <property type="entry name" value="Protein kinase-like (PK-like)"/>
    <property type="match status" value="1"/>
</dbReference>
<dbReference type="GO" id="GO:0005524">
    <property type="term" value="F:ATP binding"/>
    <property type="evidence" value="ECO:0007669"/>
    <property type="project" value="UniProtKB-UniRule"/>
</dbReference>
<evidence type="ECO:0000256" key="6">
    <source>
        <dbReference type="ARBA" id="ARBA00022840"/>
    </source>
</evidence>
<evidence type="ECO:0000256" key="4">
    <source>
        <dbReference type="ARBA" id="ARBA00022741"/>
    </source>
</evidence>
<comment type="catalytic activity">
    <reaction evidence="12">
        <text>L-tyrosyl-[protein] + ATP = O-phospho-L-tyrosyl-[protein] + ADP + H(+)</text>
        <dbReference type="Rhea" id="RHEA:10596"/>
        <dbReference type="Rhea" id="RHEA-COMP:10136"/>
        <dbReference type="Rhea" id="RHEA-COMP:20101"/>
        <dbReference type="ChEBI" id="CHEBI:15378"/>
        <dbReference type="ChEBI" id="CHEBI:30616"/>
        <dbReference type="ChEBI" id="CHEBI:46858"/>
        <dbReference type="ChEBI" id="CHEBI:61978"/>
        <dbReference type="ChEBI" id="CHEBI:456216"/>
        <dbReference type="EC" id="2.7.12.2"/>
    </reaction>
</comment>
<dbReference type="FunFam" id="3.30.200.20:FF:000040">
    <property type="entry name" value="Dual specificity mitogen-activated protein kinase kinase"/>
    <property type="match status" value="1"/>
</dbReference>
<evidence type="ECO:0000256" key="3">
    <source>
        <dbReference type="ARBA" id="ARBA00022679"/>
    </source>
</evidence>
<dbReference type="InterPro" id="IPR017441">
    <property type="entry name" value="Protein_kinase_ATP_BS"/>
</dbReference>
<evidence type="ECO:0000313" key="18">
    <source>
        <dbReference type="WBParaSite" id="L893_g11042.t1"/>
    </source>
</evidence>
<dbReference type="GO" id="GO:0004713">
    <property type="term" value="F:protein tyrosine kinase activity"/>
    <property type="evidence" value="ECO:0007669"/>
    <property type="project" value="UniProtKB-KW"/>
</dbReference>
<dbReference type="Proteomes" id="UP000095287">
    <property type="component" value="Unplaced"/>
</dbReference>
<keyword evidence="7" id="KW-0829">Tyrosine-protein kinase</keyword>
<keyword evidence="6 13" id="KW-0067">ATP-binding</keyword>
<dbReference type="InterPro" id="IPR011009">
    <property type="entry name" value="Kinase-like_dom_sf"/>
</dbReference>
<dbReference type="WBParaSite" id="L893_g11042.t1">
    <property type="protein sequence ID" value="L893_g11042.t1"/>
    <property type="gene ID" value="L893_g11042"/>
</dbReference>
<evidence type="ECO:0000256" key="10">
    <source>
        <dbReference type="ARBA" id="ARBA00049014"/>
    </source>
</evidence>
<dbReference type="PROSITE" id="PS00108">
    <property type="entry name" value="PROTEIN_KINASE_ST"/>
    <property type="match status" value="1"/>
</dbReference>
<dbReference type="PANTHER" id="PTHR47238:SF2">
    <property type="entry name" value="DUAL SPECIFICITY MITOGEN-ACTIVATED PROTEIN KINASE KINASE HEMIPTEROUS"/>
    <property type="match status" value="1"/>
</dbReference>
<comment type="similarity">
    <text evidence="8">Belongs to the protein kinase superfamily. STE Ser/Thr protein kinase family. MAP kinase kinase subfamily.</text>
</comment>
<dbReference type="InterPro" id="IPR008271">
    <property type="entry name" value="Ser/Thr_kinase_AS"/>
</dbReference>
<comment type="catalytic activity">
    <reaction evidence="11">
        <text>L-threonyl-[protein] + ATP = O-phospho-L-threonyl-[protein] + ADP + H(+)</text>
        <dbReference type="Rhea" id="RHEA:46608"/>
        <dbReference type="Rhea" id="RHEA-COMP:11060"/>
        <dbReference type="Rhea" id="RHEA-COMP:11605"/>
        <dbReference type="ChEBI" id="CHEBI:15378"/>
        <dbReference type="ChEBI" id="CHEBI:30013"/>
        <dbReference type="ChEBI" id="CHEBI:30616"/>
        <dbReference type="ChEBI" id="CHEBI:61977"/>
        <dbReference type="ChEBI" id="CHEBI:456216"/>
        <dbReference type="EC" id="2.7.12.2"/>
    </reaction>
</comment>
<evidence type="ECO:0000256" key="9">
    <source>
        <dbReference type="ARBA" id="ARBA00038999"/>
    </source>
</evidence>
<dbReference type="AlphaFoldDB" id="A0A1I7XZY7"/>
<dbReference type="GO" id="GO:0004674">
    <property type="term" value="F:protein serine/threonine kinase activity"/>
    <property type="evidence" value="ECO:0007669"/>
    <property type="project" value="UniProtKB-KW"/>
</dbReference>
<keyword evidence="4 13" id="KW-0547">Nucleotide-binding</keyword>
<keyword evidence="2" id="KW-0597">Phosphoprotein</keyword>
<evidence type="ECO:0000259" key="16">
    <source>
        <dbReference type="PROSITE" id="PS50011"/>
    </source>
</evidence>
<dbReference type="Gene3D" id="3.30.200.20">
    <property type="entry name" value="Phosphorylase Kinase, domain 1"/>
    <property type="match status" value="1"/>
</dbReference>
<feature type="binding site" evidence="13">
    <location>
        <position position="184"/>
    </location>
    <ligand>
        <name>ATP</name>
        <dbReference type="ChEBI" id="CHEBI:30616"/>
    </ligand>
</feature>
<evidence type="ECO:0000256" key="14">
    <source>
        <dbReference type="RuleBase" id="RU000304"/>
    </source>
</evidence>
<evidence type="ECO:0000256" key="8">
    <source>
        <dbReference type="ARBA" id="ARBA00038035"/>
    </source>
</evidence>
<dbReference type="PROSITE" id="PS50011">
    <property type="entry name" value="PROTEIN_KINASE_DOM"/>
    <property type="match status" value="1"/>
</dbReference>
<evidence type="ECO:0000256" key="11">
    <source>
        <dbReference type="ARBA" id="ARBA00049299"/>
    </source>
</evidence>
<feature type="domain" description="Protein kinase" evidence="16">
    <location>
        <begin position="154"/>
        <end position="409"/>
    </location>
</feature>
<evidence type="ECO:0000256" key="1">
    <source>
        <dbReference type="ARBA" id="ARBA00022527"/>
    </source>
</evidence>
<feature type="region of interest" description="Disordered" evidence="15">
    <location>
        <begin position="1"/>
        <end position="22"/>
    </location>
</feature>
<keyword evidence="3" id="KW-0808">Transferase</keyword>
<evidence type="ECO:0000256" key="12">
    <source>
        <dbReference type="ARBA" id="ARBA00051693"/>
    </source>
</evidence>
<evidence type="ECO:0000256" key="2">
    <source>
        <dbReference type="ARBA" id="ARBA00022553"/>
    </source>
</evidence>
<protein>
    <recommendedName>
        <fullName evidence="9">mitogen-activated protein kinase kinase</fullName>
        <ecNumber evidence="9">2.7.12.2</ecNumber>
    </recommendedName>
</protein>
<accession>A0A1I7XZY7</accession>
<evidence type="ECO:0000256" key="5">
    <source>
        <dbReference type="ARBA" id="ARBA00022777"/>
    </source>
</evidence>
<dbReference type="PANTHER" id="PTHR47238">
    <property type="entry name" value="MITOGEN-ACTIVATED PROTEIN KINASE KINASE 5"/>
    <property type="match status" value="1"/>
</dbReference>
<feature type="region of interest" description="Disordered" evidence="15">
    <location>
        <begin position="52"/>
        <end position="86"/>
    </location>
</feature>
<dbReference type="InterPro" id="IPR000719">
    <property type="entry name" value="Prot_kinase_dom"/>
</dbReference>
<sequence>MAAGNGYDHTPPESTPTRSPRRFVAPLQQRFWEFEAKILRWRHVRFAPPSGFFSRRSRSTSADPSKGACSTKGATPCGPSKPTLSRIEIGSMTSPVPRRIMEINLTPRSSNELTLGIFAEADADVTRRYEAIRSNAGVLNIDGDIFKDVRLGQLELISSLGNGASGSVSKMRFTRANKLMAVKKMTRTHNMDEAKRVIMDLEVVSKAHICPNIIRCYGYLFDNFNVHVCMELMATCLDKLLKRLSGPVPEEIIGKIAVSIVNALNYLKDEYGVMHRDVKPSNILLNWSGNVKLCDFGISGRLVQSRADTKAGCIAYMSPERITSKSGYDIRADVWSLGITLVELASGAHPYADFSVEFEVLSGIVENEPPKLSTKDGFSPLFCDFVAQCLQKECNMRPKYKDLMKHDFFHLYERKNVDVGGWLRRVLGEENPNII</sequence>
<name>A0A1I7XZY7_9BILA</name>
<dbReference type="Gene3D" id="1.10.510.10">
    <property type="entry name" value="Transferase(Phosphotransferase) domain 1"/>
    <property type="match status" value="1"/>
</dbReference>
<evidence type="ECO:0000256" key="13">
    <source>
        <dbReference type="PROSITE-ProRule" id="PRU10141"/>
    </source>
</evidence>
<proteinExistence type="inferred from homology"/>
<keyword evidence="1 14" id="KW-0723">Serine/threonine-protein kinase</keyword>
<dbReference type="Pfam" id="PF00069">
    <property type="entry name" value="Pkinase"/>
    <property type="match status" value="1"/>
</dbReference>
<reference evidence="18" key="1">
    <citation type="submission" date="2016-11" db="UniProtKB">
        <authorList>
            <consortium name="WormBaseParasite"/>
        </authorList>
    </citation>
    <scope>IDENTIFICATION</scope>
</reference>
<dbReference type="GO" id="GO:0004708">
    <property type="term" value="F:MAP kinase kinase activity"/>
    <property type="evidence" value="ECO:0007669"/>
    <property type="project" value="UniProtKB-EC"/>
</dbReference>
<evidence type="ECO:0000313" key="17">
    <source>
        <dbReference type="Proteomes" id="UP000095287"/>
    </source>
</evidence>
<feature type="compositionally biased region" description="Low complexity" evidence="15">
    <location>
        <begin position="52"/>
        <end position="62"/>
    </location>
</feature>
<dbReference type="SMART" id="SM00220">
    <property type="entry name" value="S_TKc"/>
    <property type="match status" value="1"/>
</dbReference>
<dbReference type="EC" id="2.7.12.2" evidence="9"/>
<dbReference type="FunFam" id="1.10.510.10:FF:000432">
    <property type="entry name" value="mitogen-activated protein kinase kinase 3"/>
    <property type="match status" value="1"/>
</dbReference>
<keyword evidence="5" id="KW-0418">Kinase</keyword>
<organism evidence="17 18">
    <name type="scientific">Steinernema glaseri</name>
    <dbReference type="NCBI Taxonomy" id="37863"/>
    <lineage>
        <taxon>Eukaryota</taxon>
        <taxon>Metazoa</taxon>
        <taxon>Ecdysozoa</taxon>
        <taxon>Nematoda</taxon>
        <taxon>Chromadorea</taxon>
        <taxon>Rhabditida</taxon>
        <taxon>Tylenchina</taxon>
        <taxon>Panagrolaimomorpha</taxon>
        <taxon>Strongyloidoidea</taxon>
        <taxon>Steinernematidae</taxon>
        <taxon>Steinernema</taxon>
    </lineage>
</organism>